<feature type="non-terminal residue" evidence="1">
    <location>
        <position position="1"/>
    </location>
</feature>
<proteinExistence type="predicted"/>
<dbReference type="GeneID" id="18869751"/>
<dbReference type="EMBL" id="GL996500">
    <property type="protein sequence ID" value="EGW34410.1"/>
    <property type="molecule type" value="Genomic_DNA"/>
</dbReference>
<dbReference type="HOGENOM" id="CLU_541834_0_0_1"/>
<gene>
    <name evidence="1" type="ORF">SPAPADRAFT_133460</name>
</gene>
<keyword evidence="2" id="KW-1185">Reference proteome</keyword>
<dbReference type="eggNOG" id="ENOG502RQEY">
    <property type="taxonomic scope" value="Eukaryota"/>
</dbReference>
<reference evidence="1 2" key="1">
    <citation type="journal article" date="2011" name="Proc. Natl. Acad. Sci. U.S.A.">
        <title>Comparative genomics of xylose-fermenting fungi for enhanced biofuel production.</title>
        <authorList>
            <person name="Wohlbach D.J."/>
            <person name="Kuo A."/>
            <person name="Sato T.K."/>
            <person name="Potts K.M."/>
            <person name="Salamov A.A."/>
            <person name="LaButti K.M."/>
            <person name="Sun H."/>
            <person name="Clum A."/>
            <person name="Pangilinan J.L."/>
            <person name="Lindquist E.A."/>
            <person name="Lucas S."/>
            <person name="Lapidus A."/>
            <person name="Jin M."/>
            <person name="Gunawan C."/>
            <person name="Balan V."/>
            <person name="Dale B.E."/>
            <person name="Jeffries T.W."/>
            <person name="Zinkel R."/>
            <person name="Barry K.W."/>
            <person name="Grigoriev I.V."/>
            <person name="Gasch A.P."/>
        </authorList>
    </citation>
    <scope>NUCLEOTIDE SEQUENCE [LARGE SCALE GENOMIC DNA]</scope>
    <source>
        <strain evidence="2">NRRL Y-27907 / 11-Y1</strain>
    </source>
</reference>
<sequence length="498" mass="58798">LIENNFYSSLALLQVSEINTQLFDPQTILFKKLISFVLNDDSRFLQYSTKIAGILGVYLFSFVNHSNLLDYQITYLNRLVINTLKICSKHPLIFDYWLALDNPNGTVTSFPSTNHLPLFRIICNFLKYNKEYDQCGNLIKLMKLTNDSSSLSNWFYTHETLQELFELEFTSLYDEELSQEQRVNPGIKETFIKYLEMFNEIVEVSSSQLSEIYCQYFEENFLNIMLEGVLNSTMVSFMFIILKTLSNNGTSSILLERIISNKHLTSFLERIVEINYDLTSLLAIMNCLFRSHESTLKKLISGDFAQEHQISSFPSETVYNIEKKIMAIFTDPMIEIHKMMVNFSKFHGQSMRMYWFNSDMVLPQLYLSMYLDYFKNPPKLNIVLNELSSIIFLKVNVLGNQKFLLIIEYLYESYTRYLELLKHHEKHRFDSFEIAKLRLNQYFTPSLHLLQQLQFESYQISEELINFQHLKENLQLFKSYLADLYINVKFKNIDHAMS</sequence>
<dbReference type="InParanoid" id="G3AIE0"/>
<protein>
    <submittedName>
        <fullName evidence="1">Uncharacterized protein</fullName>
    </submittedName>
</protein>
<dbReference type="Proteomes" id="UP000000709">
    <property type="component" value="Unassembled WGS sequence"/>
</dbReference>
<dbReference type="KEGG" id="spaa:SPAPADRAFT_133460"/>
<name>G3AIE0_SPAPN</name>
<accession>G3AIE0</accession>
<evidence type="ECO:0000313" key="1">
    <source>
        <dbReference type="EMBL" id="EGW34410.1"/>
    </source>
</evidence>
<evidence type="ECO:0000313" key="2">
    <source>
        <dbReference type="Proteomes" id="UP000000709"/>
    </source>
</evidence>
<dbReference type="OMA" id="FCLIVEN"/>
<dbReference type="AlphaFoldDB" id="G3AIE0"/>
<organism evidence="2">
    <name type="scientific">Spathaspora passalidarum (strain NRRL Y-27907 / 11-Y1)</name>
    <dbReference type="NCBI Taxonomy" id="619300"/>
    <lineage>
        <taxon>Eukaryota</taxon>
        <taxon>Fungi</taxon>
        <taxon>Dikarya</taxon>
        <taxon>Ascomycota</taxon>
        <taxon>Saccharomycotina</taxon>
        <taxon>Pichiomycetes</taxon>
        <taxon>Debaryomycetaceae</taxon>
        <taxon>Spathaspora</taxon>
    </lineage>
</organism>
<dbReference type="OrthoDB" id="4019746at2759"/>
<dbReference type="RefSeq" id="XP_007373994.1">
    <property type="nucleotide sequence ID" value="XM_007373932.1"/>
</dbReference>